<keyword evidence="1" id="KW-0472">Membrane</keyword>
<comment type="caution">
    <text evidence="2">The sequence shown here is derived from an EMBL/GenBank/DDBJ whole genome shotgun (WGS) entry which is preliminary data.</text>
</comment>
<feature type="transmembrane region" description="Helical" evidence="1">
    <location>
        <begin position="95"/>
        <end position="120"/>
    </location>
</feature>
<gene>
    <name evidence="2" type="ORF">UR08_09045</name>
</gene>
<dbReference type="Proteomes" id="UP000257055">
    <property type="component" value="Unassembled WGS sequence"/>
</dbReference>
<keyword evidence="1" id="KW-0812">Transmembrane</keyword>
<feature type="transmembrane region" description="Helical" evidence="1">
    <location>
        <begin position="60"/>
        <end position="83"/>
    </location>
</feature>
<protein>
    <submittedName>
        <fullName evidence="2">Uncharacterized protein</fullName>
    </submittedName>
</protein>
<keyword evidence="3" id="KW-1185">Reference proteome</keyword>
<evidence type="ECO:0000313" key="2">
    <source>
        <dbReference type="EMBL" id="RDX01087.1"/>
    </source>
</evidence>
<reference evidence="3" key="1">
    <citation type="submission" date="2015-04" db="EMBL/GenBank/DDBJ databases">
        <authorList>
            <person name="Schardt J."/>
            <person name="Mueller-Herbst S."/>
            <person name="Scherer S."/>
            <person name="Huptas C."/>
        </authorList>
    </citation>
    <scope>NUCLEOTIDE SEQUENCE [LARGE SCALE GENOMIC DNA]</scope>
    <source>
        <strain evidence="3">Kiel-L1</strain>
    </source>
</reference>
<dbReference type="AlphaFoldDB" id="A0A3D8TQX0"/>
<organism evidence="2 3">
    <name type="scientific">Listeria kieliensis</name>
    <dbReference type="NCBI Taxonomy" id="1621700"/>
    <lineage>
        <taxon>Bacteria</taxon>
        <taxon>Bacillati</taxon>
        <taxon>Bacillota</taxon>
        <taxon>Bacilli</taxon>
        <taxon>Bacillales</taxon>
        <taxon>Listeriaceae</taxon>
        <taxon>Listeria</taxon>
    </lineage>
</organism>
<evidence type="ECO:0000313" key="3">
    <source>
        <dbReference type="Proteomes" id="UP000257055"/>
    </source>
</evidence>
<keyword evidence="1" id="KW-1133">Transmembrane helix</keyword>
<feature type="transmembrane region" description="Helical" evidence="1">
    <location>
        <begin position="132"/>
        <end position="152"/>
    </location>
</feature>
<dbReference type="RefSeq" id="WP_115753340.1">
    <property type="nucleotide sequence ID" value="NZ_LARY01000002.1"/>
</dbReference>
<proteinExistence type="predicted"/>
<sequence>MLLNKYAFKQMALDIQAKKWLFIGIWIAVFAAVMNAAFSSEITDGIDLLTFFGGGLLEKIILPAFSILLYIMVVNCLLTNHVFALGSRSKLVSVLIGRSVLTATVYIFAYTVFVFLASFFANGSISCSLSMLVKLVLLYWSFLVFIAAIFILATVLIRYFIAAIIIVLFILPIDQSIDVYFNKSIINKRILWSAPEDLFFSEALIRISFFIGISLLLFVVIDSIIRQKNFY</sequence>
<feature type="transmembrane region" description="Helical" evidence="1">
    <location>
        <begin position="159"/>
        <end position="177"/>
    </location>
</feature>
<feature type="transmembrane region" description="Helical" evidence="1">
    <location>
        <begin position="203"/>
        <end position="225"/>
    </location>
</feature>
<accession>A0A3D8TQX0</accession>
<dbReference type="EMBL" id="LARY01000002">
    <property type="protein sequence ID" value="RDX01087.1"/>
    <property type="molecule type" value="Genomic_DNA"/>
</dbReference>
<evidence type="ECO:0000256" key="1">
    <source>
        <dbReference type="SAM" id="Phobius"/>
    </source>
</evidence>
<name>A0A3D8TQX0_9LIST</name>
<feature type="transmembrane region" description="Helical" evidence="1">
    <location>
        <begin position="20"/>
        <end position="40"/>
    </location>
</feature>